<evidence type="ECO:0000256" key="3">
    <source>
        <dbReference type="ARBA" id="ARBA00022679"/>
    </source>
</evidence>
<protein>
    <submittedName>
        <fullName evidence="6">UDP:flavonoid glycosyltransferase YjiC (YdhE family)</fullName>
    </submittedName>
</protein>
<proteinExistence type="inferred from homology"/>
<feature type="domain" description="Erythromycin biosynthesis protein CIII-like N-terminal" evidence="5">
    <location>
        <begin position="25"/>
        <end position="245"/>
    </location>
</feature>
<dbReference type="Proteomes" id="UP000274601">
    <property type="component" value="Unassembled WGS sequence"/>
</dbReference>
<dbReference type="GO" id="GO:0008194">
    <property type="term" value="F:UDP-glycosyltransferase activity"/>
    <property type="evidence" value="ECO:0007669"/>
    <property type="project" value="InterPro"/>
</dbReference>
<evidence type="ECO:0000259" key="4">
    <source>
        <dbReference type="Pfam" id="PF06722"/>
    </source>
</evidence>
<keyword evidence="2" id="KW-0328">Glycosyltransferase</keyword>
<evidence type="ECO:0000259" key="5">
    <source>
        <dbReference type="Pfam" id="PF21036"/>
    </source>
</evidence>
<organism evidence="6 7">
    <name type="scientific">Actinomadura pelletieri DSM 43383</name>
    <dbReference type="NCBI Taxonomy" id="1120940"/>
    <lineage>
        <taxon>Bacteria</taxon>
        <taxon>Bacillati</taxon>
        <taxon>Actinomycetota</taxon>
        <taxon>Actinomycetes</taxon>
        <taxon>Streptosporangiales</taxon>
        <taxon>Thermomonosporaceae</taxon>
        <taxon>Actinomadura</taxon>
    </lineage>
</organism>
<comment type="caution">
    <text evidence="6">The sequence shown here is derived from an EMBL/GenBank/DDBJ whole genome shotgun (WGS) entry which is preliminary data.</text>
</comment>
<dbReference type="Gene3D" id="3.40.50.2000">
    <property type="entry name" value="Glycogen Phosphorylase B"/>
    <property type="match status" value="2"/>
</dbReference>
<evidence type="ECO:0000313" key="6">
    <source>
        <dbReference type="EMBL" id="RKS68213.1"/>
    </source>
</evidence>
<feature type="domain" description="Erythromycin biosynthesis protein CIII-like C-terminal" evidence="4">
    <location>
        <begin position="262"/>
        <end position="404"/>
    </location>
</feature>
<accession>A0A495Q9P6</accession>
<gene>
    <name evidence="6" type="ORF">BZB76_6467</name>
</gene>
<name>A0A495Q9P6_9ACTN</name>
<keyword evidence="7" id="KW-1185">Reference proteome</keyword>
<dbReference type="GO" id="GO:0016758">
    <property type="term" value="F:hexosyltransferase activity"/>
    <property type="evidence" value="ECO:0007669"/>
    <property type="project" value="UniProtKB-ARBA"/>
</dbReference>
<dbReference type="GO" id="GO:0017000">
    <property type="term" value="P:antibiotic biosynthetic process"/>
    <property type="evidence" value="ECO:0007669"/>
    <property type="project" value="UniProtKB-ARBA"/>
</dbReference>
<evidence type="ECO:0000256" key="2">
    <source>
        <dbReference type="ARBA" id="ARBA00022676"/>
    </source>
</evidence>
<dbReference type="InterPro" id="IPR002213">
    <property type="entry name" value="UDP_glucos_trans"/>
</dbReference>
<evidence type="ECO:0000256" key="1">
    <source>
        <dbReference type="ARBA" id="ARBA00006962"/>
    </source>
</evidence>
<reference evidence="6 7" key="1">
    <citation type="submission" date="2018-10" db="EMBL/GenBank/DDBJ databases">
        <title>Genomic Encyclopedia of Archaeal and Bacterial Type Strains, Phase II (KMG-II): from individual species to whole genera.</title>
        <authorList>
            <person name="Goeker M."/>
        </authorList>
    </citation>
    <scope>NUCLEOTIDE SEQUENCE [LARGE SCALE GENOMIC DNA]</scope>
    <source>
        <strain evidence="6 7">DSM 43383</strain>
    </source>
</reference>
<dbReference type="CDD" id="cd03784">
    <property type="entry name" value="GT1_Gtf-like"/>
    <property type="match status" value="1"/>
</dbReference>
<dbReference type="SUPFAM" id="SSF53756">
    <property type="entry name" value="UDP-Glycosyltransferase/glycogen phosphorylase"/>
    <property type="match status" value="1"/>
</dbReference>
<keyword evidence="3 6" id="KW-0808">Transferase</keyword>
<dbReference type="InterPro" id="IPR010610">
    <property type="entry name" value="EryCIII-like_C"/>
</dbReference>
<dbReference type="InterPro" id="IPR050426">
    <property type="entry name" value="Glycosyltransferase_28"/>
</dbReference>
<dbReference type="InterPro" id="IPR048284">
    <property type="entry name" value="EryCIII-like_N"/>
</dbReference>
<evidence type="ECO:0000313" key="7">
    <source>
        <dbReference type="Proteomes" id="UP000274601"/>
    </source>
</evidence>
<comment type="similarity">
    <text evidence="1">Belongs to the glycosyltransferase 28 family.</text>
</comment>
<sequence length="406" mass="43030">MHIVKVLFLPWAIPPHYYPMVPLIWASRLAGHEVRVAGQKSVAGAIAASGMAAITVGEAYDPIKVWDERAPIAAAHFQRKEGGAEPTPEERARLADRIDELMGEPYIRSAEAMAEDLVPFARAWRPDLVVSDPLVLAAPVVAQAVGVPLVHHMDGTLVTPEFGFPGRRLYQGPWAGDLAKVYARYGLEMGGGEAVRNIDPCPDVLQIDGIPNRVPIRYVPYNGSAVAPDWLREPTTRPRVCVTRGITTSQALGTVGDLVPQIIANLADLDVEVVVTVKKADAGLVTEEPGKVRVAEELPLNVLLPGCDAIIHQGGTGTMLTAARYGVPQITITKIPGQVANGAALAGTGAGLNLHLDSVEQADIRSAAAQALSDGPLRESARRLADQVLAQPSPPAEVVAVLEGLA</sequence>
<dbReference type="EMBL" id="RBWU01000008">
    <property type="protein sequence ID" value="RKS68213.1"/>
    <property type="molecule type" value="Genomic_DNA"/>
</dbReference>
<dbReference type="PANTHER" id="PTHR48050:SF13">
    <property type="entry name" value="STEROL 3-BETA-GLUCOSYLTRANSFERASE UGT80A2"/>
    <property type="match status" value="1"/>
</dbReference>
<dbReference type="PANTHER" id="PTHR48050">
    <property type="entry name" value="STEROL 3-BETA-GLUCOSYLTRANSFERASE"/>
    <property type="match status" value="1"/>
</dbReference>
<dbReference type="AlphaFoldDB" id="A0A495Q9P6"/>
<dbReference type="Pfam" id="PF06722">
    <property type="entry name" value="EryCIII-like_C"/>
    <property type="match status" value="1"/>
</dbReference>
<dbReference type="Pfam" id="PF21036">
    <property type="entry name" value="EryCIII-like_N"/>
    <property type="match status" value="1"/>
</dbReference>